<dbReference type="GO" id="GO:0005975">
    <property type="term" value="P:carbohydrate metabolic process"/>
    <property type="evidence" value="ECO:0007669"/>
    <property type="project" value="UniProtKB-ARBA"/>
</dbReference>
<dbReference type="Gene3D" id="2.60.40.10">
    <property type="entry name" value="Immunoglobulins"/>
    <property type="match status" value="1"/>
</dbReference>
<reference evidence="6 7" key="1">
    <citation type="submission" date="2019-06" db="EMBL/GenBank/DDBJ databases">
        <title>Sequencing the genomes of 1000 actinobacteria strains.</title>
        <authorList>
            <person name="Klenk H.-P."/>
        </authorList>
    </citation>
    <scope>NUCLEOTIDE SEQUENCE [LARGE SCALE GENOMIC DNA]</scope>
    <source>
        <strain evidence="6 7">DSM 43186</strain>
    </source>
</reference>
<evidence type="ECO:0000256" key="4">
    <source>
        <dbReference type="ARBA" id="ARBA00024201"/>
    </source>
</evidence>
<keyword evidence="3" id="KW-0378">Hydrolase</keyword>
<proteinExistence type="inferred from homology"/>
<keyword evidence="2" id="KW-0963">Cytoplasm</keyword>
<dbReference type="Proteomes" id="UP000319213">
    <property type="component" value="Unassembled WGS sequence"/>
</dbReference>
<dbReference type="PANTHER" id="PTHR48098">
    <property type="entry name" value="ENTEROCHELIN ESTERASE-RELATED"/>
    <property type="match status" value="1"/>
</dbReference>
<protein>
    <submittedName>
        <fullName evidence="6">Enterochelin esterase family protein</fullName>
    </submittedName>
</protein>
<comment type="subcellular location">
    <subcellularLocation>
        <location evidence="1">Cytoplasm</location>
    </subcellularLocation>
</comment>
<organism evidence="6 7">
    <name type="scientific">Thermopolyspora flexuosa</name>
    <dbReference type="NCBI Taxonomy" id="103836"/>
    <lineage>
        <taxon>Bacteria</taxon>
        <taxon>Bacillati</taxon>
        <taxon>Actinomycetota</taxon>
        <taxon>Actinomycetes</taxon>
        <taxon>Streptosporangiales</taxon>
        <taxon>Streptosporangiaceae</taxon>
        <taxon>Thermopolyspora</taxon>
    </lineage>
</organism>
<dbReference type="SUPFAM" id="SSF53474">
    <property type="entry name" value="alpha/beta-Hydrolases"/>
    <property type="match status" value="1"/>
</dbReference>
<dbReference type="InterPro" id="IPR013783">
    <property type="entry name" value="Ig-like_fold"/>
</dbReference>
<dbReference type="NCBIfam" id="NF007758">
    <property type="entry name" value="PRK10439.1"/>
    <property type="match status" value="1"/>
</dbReference>
<evidence type="ECO:0000313" key="6">
    <source>
        <dbReference type="EMBL" id="TQM74747.1"/>
    </source>
</evidence>
<keyword evidence="7" id="KW-1185">Reference proteome</keyword>
<dbReference type="Gene3D" id="3.40.50.1820">
    <property type="entry name" value="alpha/beta hydrolase"/>
    <property type="match status" value="1"/>
</dbReference>
<evidence type="ECO:0000313" key="7">
    <source>
        <dbReference type="Proteomes" id="UP000319213"/>
    </source>
</evidence>
<dbReference type="AlphaFoldDB" id="A0A543IW19"/>
<evidence type="ECO:0000256" key="3">
    <source>
        <dbReference type="ARBA" id="ARBA00022801"/>
    </source>
</evidence>
<dbReference type="InterPro" id="IPR050583">
    <property type="entry name" value="Mycobacterial_A85_antigen"/>
</dbReference>
<dbReference type="GO" id="GO:0006826">
    <property type="term" value="P:iron ion transport"/>
    <property type="evidence" value="ECO:0007669"/>
    <property type="project" value="InterPro"/>
</dbReference>
<dbReference type="GO" id="GO:0008849">
    <property type="term" value="F:enterochelin esterase activity"/>
    <property type="evidence" value="ECO:0007669"/>
    <property type="project" value="InterPro"/>
</dbReference>
<dbReference type="InterPro" id="IPR014756">
    <property type="entry name" value="Ig_E-set"/>
</dbReference>
<evidence type="ECO:0000256" key="2">
    <source>
        <dbReference type="ARBA" id="ARBA00022490"/>
    </source>
</evidence>
<dbReference type="EMBL" id="VFPQ01000001">
    <property type="protein sequence ID" value="TQM74747.1"/>
    <property type="molecule type" value="Genomic_DNA"/>
</dbReference>
<accession>A0A543IW19</accession>
<comment type="caution">
    <text evidence="6">The sequence shown here is derived from an EMBL/GenBank/DDBJ whole genome shotgun (WGS) entry which is preliminary data.</text>
</comment>
<feature type="domain" description="Enterochelin esterase N-terminal" evidence="5">
    <location>
        <begin position="36"/>
        <end position="147"/>
    </location>
</feature>
<dbReference type="InterPro" id="IPR000801">
    <property type="entry name" value="Esterase-like"/>
</dbReference>
<sequence>MSPVDSLTERMARPGFWESVDRCPIVEETADPGTRRVTFLWRAEKGGALVLLHTLTDRARWEGDLSGHLMERVPGTDVLYRSYELGSDLRVSYQILPCDEPPGTDRDTWRRVLDEALPDPRNPAVLPGQHGRPPSSLLELPDAPAQPYVAERPGVPRGTVHEHVLDGRRVWVHTPAAGAGPYPVLVLLDGDVWKDMAPTTMDNLVADRVVPPMVVVMPDAVDRDTRHAELACHEPFVRFLADRLLPWAQAEHGVTADPARTIIAGQSFGGLTASFAAFLAPERFGNVLSQSGSYWWSDDDPEWLTRRYAAAERRPVRFYLEAGRLEWLLLDENRRFAATLRDKGYDITFREFHGGHDYACWRGGLADGLIHLTRAWGRDG</sequence>
<dbReference type="PANTHER" id="PTHR48098:SF3">
    <property type="entry name" value="IRON(III) ENTEROBACTIN ESTERASE"/>
    <property type="match status" value="1"/>
</dbReference>
<dbReference type="InterPro" id="IPR021764">
    <property type="entry name" value="Enterochelin_esterase_N"/>
</dbReference>
<dbReference type="GO" id="GO:0005506">
    <property type="term" value="F:iron ion binding"/>
    <property type="evidence" value="ECO:0007669"/>
    <property type="project" value="InterPro"/>
</dbReference>
<comment type="similarity">
    <text evidence="4">Belongs to the Fes family.</text>
</comment>
<name>A0A543IW19_9ACTN</name>
<gene>
    <name evidence="6" type="ORF">FHX40_1430</name>
</gene>
<dbReference type="Pfam" id="PF11806">
    <property type="entry name" value="Enterochelin_N"/>
    <property type="match status" value="1"/>
</dbReference>
<dbReference type="GO" id="GO:0005737">
    <property type="term" value="C:cytoplasm"/>
    <property type="evidence" value="ECO:0007669"/>
    <property type="project" value="UniProtKB-SubCell"/>
</dbReference>
<evidence type="ECO:0000256" key="1">
    <source>
        <dbReference type="ARBA" id="ARBA00004496"/>
    </source>
</evidence>
<dbReference type="InterPro" id="IPR029058">
    <property type="entry name" value="AB_hydrolase_fold"/>
</dbReference>
<dbReference type="SUPFAM" id="SSF81296">
    <property type="entry name" value="E set domains"/>
    <property type="match status" value="1"/>
</dbReference>
<evidence type="ECO:0000259" key="5">
    <source>
        <dbReference type="Pfam" id="PF11806"/>
    </source>
</evidence>
<dbReference type="Pfam" id="PF00756">
    <property type="entry name" value="Esterase"/>
    <property type="match status" value="1"/>
</dbReference>